<dbReference type="Pfam" id="PF13649">
    <property type="entry name" value="Methyltransf_25"/>
    <property type="match status" value="1"/>
</dbReference>
<keyword evidence="8" id="KW-1185">Reference proteome</keyword>
<dbReference type="PANTHER" id="PTHR43464">
    <property type="entry name" value="METHYLTRANSFERASE"/>
    <property type="match status" value="1"/>
</dbReference>
<evidence type="ECO:0000313" key="6">
    <source>
        <dbReference type="EMBL" id="MDC3978916.1"/>
    </source>
</evidence>
<dbReference type="Gene3D" id="3.40.50.150">
    <property type="entry name" value="Vaccinia Virus protein VP39"/>
    <property type="match status" value="1"/>
</dbReference>
<evidence type="ECO:0000256" key="1">
    <source>
        <dbReference type="ARBA" id="ARBA00022603"/>
    </source>
</evidence>
<protein>
    <submittedName>
        <fullName evidence="7">Class I SAM-dependent methyltransferase</fullName>
    </submittedName>
</protein>
<dbReference type="InterPro" id="IPR041698">
    <property type="entry name" value="Methyltransf_25"/>
</dbReference>
<comment type="caution">
    <text evidence="7">The sequence shown here is derived from an EMBL/GenBank/DDBJ whole genome shotgun (WGS) entry which is preliminary data.</text>
</comment>
<dbReference type="GO" id="GO:0032259">
    <property type="term" value="P:methylation"/>
    <property type="evidence" value="ECO:0007669"/>
    <property type="project" value="UniProtKB-KW"/>
</dbReference>
<dbReference type="AlphaFoldDB" id="A0A9X4ATD4"/>
<feature type="domain" description="Methyltransferase" evidence="5">
    <location>
        <begin position="56"/>
        <end position="150"/>
    </location>
</feature>
<name>A0A9X4ATD4_9BACT</name>
<evidence type="ECO:0000256" key="3">
    <source>
        <dbReference type="ARBA" id="ARBA00022691"/>
    </source>
</evidence>
<evidence type="ECO:0000256" key="2">
    <source>
        <dbReference type="ARBA" id="ARBA00022679"/>
    </source>
</evidence>
<dbReference type="PANTHER" id="PTHR43464:SF19">
    <property type="entry name" value="UBIQUINONE BIOSYNTHESIS O-METHYLTRANSFERASE, MITOCHONDRIAL"/>
    <property type="match status" value="1"/>
</dbReference>
<dbReference type="CDD" id="cd02440">
    <property type="entry name" value="AdoMet_MTases"/>
    <property type="match status" value="1"/>
</dbReference>
<evidence type="ECO:0000259" key="5">
    <source>
        <dbReference type="Pfam" id="PF13649"/>
    </source>
</evidence>
<keyword evidence="1 7" id="KW-0489">Methyltransferase</keyword>
<evidence type="ECO:0000256" key="4">
    <source>
        <dbReference type="SAM" id="MobiDB-lite"/>
    </source>
</evidence>
<organism evidence="7 8">
    <name type="scientific">Polyangium jinanense</name>
    <dbReference type="NCBI Taxonomy" id="2829994"/>
    <lineage>
        <taxon>Bacteria</taxon>
        <taxon>Pseudomonadati</taxon>
        <taxon>Myxococcota</taxon>
        <taxon>Polyangia</taxon>
        <taxon>Polyangiales</taxon>
        <taxon>Polyangiaceae</taxon>
        <taxon>Polyangium</taxon>
    </lineage>
</organism>
<dbReference type="SUPFAM" id="SSF53335">
    <property type="entry name" value="S-adenosyl-L-methionine-dependent methyltransferases"/>
    <property type="match status" value="1"/>
</dbReference>
<evidence type="ECO:0000313" key="8">
    <source>
        <dbReference type="Proteomes" id="UP001151081"/>
    </source>
</evidence>
<gene>
    <name evidence="6" type="ORF">KEG57_00300</name>
    <name evidence="7" type="ORF">KEG57_16330</name>
</gene>
<dbReference type="GO" id="GO:0008168">
    <property type="term" value="F:methyltransferase activity"/>
    <property type="evidence" value="ECO:0007669"/>
    <property type="project" value="UniProtKB-KW"/>
</dbReference>
<dbReference type="InterPro" id="IPR029063">
    <property type="entry name" value="SAM-dependent_MTases_sf"/>
</dbReference>
<dbReference type="EMBL" id="JAGTJJ010000006">
    <property type="protein sequence ID" value="MDC3982087.1"/>
    <property type="molecule type" value="Genomic_DNA"/>
</dbReference>
<dbReference type="RefSeq" id="WP_272418686.1">
    <property type="nucleotide sequence ID" value="NZ_JAGTJJ010000001.1"/>
</dbReference>
<feature type="region of interest" description="Disordered" evidence="4">
    <location>
        <begin position="1"/>
        <end position="20"/>
    </location>
</feature>
<dbReference type="EMBL" id="JAGTJJ010000001">
    <property type="protein sequence ID" value="MDC3978916.1"/>
    <property type="molecule type" value="Genomic_DNA"/>
</dbReference>
<dbReference type="Proteomes" id="UP001151081">
    <property type="component" value="Unassembled WGS sequence"/>
</dbReference>
<accession>A0A9X4ATD4</accession>
<keyword evidence="2" id="KW-0808">Transferase</keyword>
<keyword evidence="3" id="KW-0949">S-adenosyl-L-methionine</keyword>
<proteinExistence type="predicted"/>
<reference evidence="7 8" key="1">
    <citation type="submission" date="2021-04" db="EMBL/GenBank/DDBJ databases">
        <title>Genome analysis of Polyangium sp.</title>
        <authorList>
            <person name="Li Y."/>
            <person name="Wang J."/>
        </authorList>
    </citation>
    <scope>NUCLEOTIDE SEQUENCE [LARGE SCALE GENOMIC DNA]</scope>
    <source>
        <strain evidence="7 8">SDU14</strain>
    </source>
</reference>
<evidence type="ECO:0000313" key="7">
    <source>
        <dbReference type="EMBL" id="MDC3982087.1"/>
    </source>
</evidence>
<sequence length="214" mass="23214">MASEGEGEGTRDVTAPPEPSAFHHAYEEGVHAPWDIGRPQADIVALAEAGAFHGDVLDVGCGPGDNAIFLAARGHAVTGLDMVENALSKARTRAERSSVPVQFVRGNALELEMLGRTFDTVLDSGLLHVFGSEMRPRYVESLSHVVRPGGMYHALVWSDKEPGTEGPRRLSEADLRAAFASGWKVRQIRPARFEHMLGGKGYAEAWLVSIERTE</sequence>